<evidence type="ECO:0000313" key="9">
    <source>
        <dbReference type="EMBL" id="MCH7414741.1"/>
    </source>
</evidence>
<evidence type="ECO:0000259" key="8">
    <source>
        <dbReference type="SMART" id="SM00813"/>
    </source>
</evidence>
<keyword evidence="5" id="KW-0378">Hydrolase</keyword>
<keyword evidence="6" id="KW-0119">Carbohydrate metabolism</keyword>
<evidence type="ECO:0000256" key="5">
    <source>
        <dbReference type="ARBA" id="ARBA00022801"/>
    </source>
</evidence>
<dbReference type="PANTHER" id="PTHR43576">
    <property type="entry name" value="ALPHA-L-ARABINOFURANOSIDASE C-RELATED"/>
    <property type="match status" value="1"/>
</dbReference>
<dbReference type="Gene3D" id="2.60.40.1180">
    <property type="entry name" value="Golgi alpha-mannosidase II"/>
    <property type="match status" value="1"/>
</dbReference>
<dbReference type="Proteomes" id="UP001165430">
    <property type="component" value="Unassembled WGS sequence"/>
</dbReference>
<dbReference type="EC" id="3.2.1.55" evidence="4"/>
<comment type="similarity">
    <text evidence="2">Belongs to the glycosyl hydrolase 51 family.</text>
</comment>
<keyword evidence="7" id="KW-0326">Glycosidase</keyword>
<proteinExistence type="inferred from homology"/>
<dbReference type="EMBL" id="JAKZGO010000013">
    <property type="protein sequence ID" value="MCH7414741.1"/>
    <property type="molecule type" value="Genomic_DNA"/>
</dbReference>
<dbReference type="InterPro" id="IPR017853">
    <property type="entry name" value="GH"/>
</dbReference>
<comment type="catalytic activity">
    <reaction evidence="1">
        <text>Hydrolysis of terminal non-reducing alpha-L-arabinofuranoside residues in alpha-L-arabinosides.</text>
        <dbReference type="EC" id="3.2.1.55"/>
    </reaction>
</comment>
<organism evidence="9 10">
    <name type="scientific">Belliella alkalica</name>
    <dbReference type="NCBI Taxonomy" id="1730871"/>
    <lineage>
        <taxon>Bacteria</taxon>
        <taxon>Pseudomonadati</taxon>
        <taxon>Bacteroidota</taxon>
        <taxon>Cytophagia</taxon>
        <taxon>Cytophagales</taxon>
        <taxon>Cyclobacteriaceae</taxon>
        <taxon>Belliella</taxon>
    </lineage>
</organism>
<gene>
    <name evidence="9" type="ORF">MM213_14670</name>
</gene>
<name>A0ABS9VE79_9BACT</name>
<dbReference type="SUPFAM" id="SSF51445">
    <property type="entry name" value="(Trans)glycosidases"/>
    <property type="match status" value="1"/>
</dbReference>
<reference evidence="9" key="1">
    <citation type="submission" date="2022-03" db="EMBL/GenBank/DDBJ databases">
        <title>De novo assembled genomes of Belliella spp. (Cyclobacteriaceae) strains.</title>
        <authorList>
            <person name="Szabo A."/>
            <person name="Korponai K."/>
            <person name="Felfoldi T."/>
        </authorList>
    </citation>
    <scope>NUCLEOTIDE SEQUENCE</scope>
    <source>
        <strain evidence="9">DSM 111903</strain>
    </source>
</reference>
<keyword evidence="10" id="KW-1185">Reference proteome</keyword>
<evidence type="ECO:0000256" key="1">
    <source>
        <dbReference type="ARBA" id="ARBA00001462"/>
    </source>
</evidence>
<accession>A0ABS9VE79</accession>
<dbReference type="Gene3D" id="3.20.20.80">
    <property type="entry name" value="Glycosidases"/>
    <property type="match status" value="1"/>
</dbReference>
<dbReference type="Pfam" id="PF06964">
    <property type="entry name" value="Alpha-L-AF_C"/>
    <property type="match status" value="1"/>
</dbReference>
<evidence type="ECO:0000256" key="6">
    <source>
        <dbReference type="ARBA" id="ARBA00023277"/>
    </source>
</evidence>
<evidence type="ECO:0000313" key="10">
    <source>
        <dbReference type="Proteomes" id="UP001165430"/>
    </source>
</evidence>
<dbReference type="SUPFAM" id="SSF51011">
    <property type="entry name" value="Glycosyl hydrolase domain"/>
    <property type="match status" value="1"/>
</dbReference>
<evidence type="ECO:0000256" key="3">
    <source>
        <dbReference type="ARBA" id="ARBA00011165"/>
    </source>
</evidence>
<comment type="subunit">
    <text evidence="3">Homohexamer; trimer of dimers.</text>
</comment>
<dbReference type="InterPro" id="IPR010720">
    <property type="entry name" value="Alpha-L-AF_C"/>
</dbReference>
<sequence>MLVSFFSLAQNRLIVNTDQGDIKINKHIYGHFAEHLGRSIYGGIWVGPDSDIPNEDGYRKDVMEALINLEIPNLRWPGGCFADEYHWTDGIGDPAERPKMVNTHWGGVTEDNSFGTHEFMNFAKKIGTEPYITGNVGSGSVEEMSKWIEYINFDGVSPMADLRKRNGQDEPWGIRYWGVGNESWGCGGNMTPEYYANEYRRYATYARNYGGNRLYKIAGGANNWDYNWTEVLMKNIPLNMMDGLSLHYYTIAGSWENKKSATDFDKETYLETLRKAAFIDELIKRHGTIMDKYDPEKRIGMIIDEWGTWFEVEPGTNPGFLYQQNTMRDAHVAAISLNIFNKNADRVHMANIAQTVNVLQAIILTNETDLILTPTYHVFDLYKPHKDATLLSHDLKSEEVSFGKEKMEALNVSTSRSEDGTVNISIANINPDKKIDLDVVLRGIDAKNITAEYITAPAINSHNTFENKEVVKKAAFKDFKLNKENLKVSVPANSIIMLRAK</sequence>
<feature type="domain" description="Alpha-L-arabinofuranosidase C-terminal" evidence="8">
    <location>
        <begin position="304"/>
        <end position="494"/>
    </location>
</feature>
<evidence type="ECO:0000256" key="4">
    <source>
        <dbReference type="ARBA" id="ARBA00012670"/>
    </source>
</evidence>
<dbReference type="Pfam" id="PF22848">
    <property type="entry name" value="ASD1_dom"/>
    <property type="match status" value="1"/>
</dbReference>
<evidence type="ECO:0000256" key="7">
    <source>
        <dbReference type="ARBA" id="ARBA00023295"/>
    </source>
</evidence>
<protein>
    <recommendedName>
        <fullName evidence="4">non-reducing end alpha-L-arabinofuranosidase</fullName>
        <ecNumber evidence="4">3.2.1.55</ecNumber>
    </recommendedName>
</protein>
<dbReference type="SMART" id="SM00813">
    <property type="entry name" value="Alpha-L-AF_C"/>
    <property type="match status" value="1"/>
</dbReference>
<dbReference type="InterPro" id="IPR055235">
    <property type="entry name" value="ASD1_cat"/>
</dbReference>
<dbReference type="InterPro" id="IPR013780">
    <property type="entry name" value="Glyco_hydro_b"/>
</dbReference>
<evidence type="ECO:0000256" key="2">
    <source>
        <dbReference type="ARBA" id="ARBA00007186"/>
    </source>
</evidence>
<dbReference type="PANTHER" id="PTHR43576:SF2">
    <property type="entry name" value="INTRACELLULAR EXO-ALPHA-L-ARABINOFURANOSIDASE 2"/>
    <property type="match status" value="1"/>
</dbReference>
<comment type="caution">
    <text evidence="9">The sequence shown here is derived from an EMBL/GenBank/DDBJ whole genome shotgun (WGS) entry which is preliminary data.</text>
</comment>